<protein>
    <submittedName>
        <fullName evidence="2">Class I SAM-dependent methyltransferase</fullName>
    </submittedName>
</protein>
<dbReference type="InterPro" id="IPR029063">
    <property type="entry name" value="SAM-dependent_MTases_sf"/>
</dbReference>
<keyword evidence="2" id="KW-0489">Methyltransferase</keyword>
<dbReference type="SUPFAM" id="SSF53335">
    <property type="entry name" value="S-adenosyl-L-methionine-dependent methyltransferases"/>
    <property type="match status" value="1"/>
</dbReference>
<dbReference type="PANTHER" id="PTHR43861:SF1">
    <property type="entry name" value="TRANS-ACONITATE 2-METHYLTRANSFERASE"/>
    <property type="match status" value="1"/>
</dbReference>
<accession>A0A975UAB0</accession>
<keyword evidence="2" id="KW-0808">Transferase</keyword>
<dbReference type="RefSeq" id="WP_136483421.1">
    <property type="nucleotide sequence ID" value="NZ_CP076643.1"/>
</dbReference>
<proteinExistence type="predicted"/>
<dbReference type="InterPro" id="IPR013216">
    <property type="entry name" value="Methyltransf_11"/>
</dbReference>
<name>A0A975UAB0_9VIBR</name>
<organism evidence="2 3">
    <name type="scientific">Vibrio ostreae</name>
    <dbReference type="NCBI Taxonomy" id="2841925"/>
    <lineage>
        <taxon>Bacteria</taxon>
        <taxon>Pseudomonadati</taxon>
        <taxon>Pseudomonadota</taxon>
        <taxon>Gammaproteobacteria</taxon>
        <taxon>Vibrionales</taxon>
        <taxon>Vibrionaceae</taxon>
        <taxon>Vibrio</taxon>
    </lineage>
</organism>
<dbReference type="KEGG" id="vos:KNV97_15380"/>
<dbReference type="Gene3D" id="3.40.50.150">
    <property type="entry name" value="Vaccinia Virus protein VP39"/>
    <property type="match status" value="1"/>
</dbReference>
<gene>
    <name evidence="2" type="ORF">KNV97_15380</name>
</gene>
<dbReference type="CDD" id="cd02440">
    <property type="entry name" value="AdoMet_MTases"/>
    <property type="match status" value="1"/>
</dbReference>
<sequence length="233" mass="27586">MRIENNEDKDWIEYINGFSDNYNDRVYSNSTGLVMNKGHQSCEEKFAPSDHFDNVLEIGSGTGEHFKFVRHSFREYTFTDCDHNNLEKINNNLSNDIRFNKLKFEVMDARKLDFKDESFDRIIATHLLEHLTHPHLVIKEWKRVLRKGGTLSILIPTDPGVLWKMGRYFTTRRNAIKKGINYDYIMAREHINSCNNLISLLNYYFPNSESHFWPLKVLPSIDLNLFYIFHSIK</sequence>
<evidence type="ECO:0000313" key="3">
    <source>
        <dbReference type="Proteomes" id="UP000694232"/>
    </source>
</evidence>
<dbReference type="GO" id="GO:0008757">
    <property type="term" value="F:S-adenosylmethionine-dependent methyltransferase activity"/>
    <property type="evidence" value="ECO:0007669"/>
    <property type="project" value="InterPro"/>
</dbReference>
<dbReference type="EMBL" id="CP076643">
    <property type="protein sequence ID" value="QXO16844.1"/>
    <property type="molecule type" value="Genomic_DNA"/>
</dbReference>
<evidence type="ECO:0000313" key="2">
    <source>
        <dbReference type="EMBL" id="QXO16844.1"/>
    </source>
</evidence>
<dbReference type="Pfam" id="PF08241">
    <property type="entry name" value="Methyltransf_11"/>
    <property type="match status" value="1"/>
</dbReference>
<dbReference type="GO" id="GO:0032259">
    <property type="term" value="P:methylation"/>
    <property type="evidence" value="ECO:0007669"/>
    <property type="project" value="UniProtKB-KW"/>
</dbReference>
<dbReference type="Proteomes" id="UP000694232">
    <property type="component" value="Chromosome 1"/>
</dbReference>
<dbReference type="AlphaFoldDB" id="A0A975UAB0"/>
<feature type="domain" description="Methyltransferase type 11" evidence="1">
    <location>
        <begin position="56"/>
        <end position="152"/>
    </location>
</feature>
<dbReference type="PANTHER" id="PTHR43861">
    <property type="entry name" value="TRANS-ACONITATE 2-METHYLTRANSFERASE-RELATED"/>
    <property type="match status" value="1"/>
</dbReference>
<reference evidence="2" key="1">
    <citation type="submission" date="2021-06" db="EMBL/GenBank/DDBJ databases">
        <title>Vibrio nov. sp., novel gut bacterium isolated from Yellow Sea oyster.</title>
        <authorList>
            <person name="Muhammad N."/>
            <person name="Nguyen T.H."/>
            <person name="Lee Y.-J."/>
            <person name="Ko J."/>
            <person name="Kim S.-G."/>
        </authorList>
    </citation>
    <scope>NUCLEOTIDE SEQUENCE</scope>
    <source>
        <strain evidence="2">OG9-811</strain>
    </source>
</reference>
<evidence type="ECO:0000259" key="1">
    <source>
        <dbReference type="Pfam" id="PF08241"/>
    </source>
</evidence>
<keyword evidence="3" id="KW-1185">Reference proteome</keyword>